<name>A0ABN9XBH9_9DINO</name>
<organism evidence="12 13">
    <name type="scientific">Prorocentrum cordatum</name>
    <dbReference type="NCBI Taxonomy" id="2364126"/>
    <lineage>
        <taxon>Eukaryota</taxon>
        <taxon>Sar</taxon>
        <taxon>Alveolata</taxon>
        <taxon>Dinophyceae</taxon>
        <taxon>Prorocentrales</taxon>
        <taxon>Prorocentraceae</taxon>
        <taxon>Prorocentrum</taxon>
    </lineage>
</organism>
<keyword evidence="13" id="KW-1185">Reference proteome</keyword>
<comment type="subcellular location">
    <subcellularLocation>
        <location evidence="1">Cytoplasm</location>
    </subcellularLocation>
</comment>
<evidence type="ECO:0000256" key="7">
    <source>
        <dbReference type="ARBA" id="ARBA00022741"/>
    </source>
</evidence>
<keyword evidence="7" id="KW-0547">Nucleotide-binding</keyword>
<keyword evidence="6" id="KW-0479">Metal-binding</keyword>
<comment type="caution">
    <text evidence="12">The sequence shown here is derived from an EMBL/GenBank/DDBJ whole genome shotgun (WGS) entry which is preliminary data.</text>
</comment>
<evidence type="ECO:0000256" key="11">
    <source>
        <dbReference type="SAM" id="MobiDB-lite"/>
    </source>
</evidence>
<proteinExistence type="inferred from homology"/>
<evidence type="ECO:0000256" key="4">
    <source>
        <dbReference type="ARBA" id="ARBA00022490"/>
    </source>
</evidence>
<dbReference type="PANTHER" id="PTHR33540:SF2">
    <property type="entry name" value="TRNA THREONYLCARBAMOYLADENOSINE BIOSYNTHESIS PROTEIN TSAE"/>
    <property type="match status" value="1"/>
</dbReference>
<keyword evidence="8" id="KW-0067">ATP-binding</keyword>
<evidence type="ECO:0000256" key="6">
    <source>
        <dbReference type="ARBA" id="ARBA00022723"/>
    </source>
</evidence>
<feature type="region of interest" description="Disordered" evidence="11">
    <location>
        <begin position="211"/>
        <end position="235"/>
    </location>
</feature>
<dbReference type="SUPFAM" id="SSF52540">
    <property type="entry name" value="P-loop containing nucleoside triphosphate hydrolases"/>
    <property type="match status" value="1"/>
</dbReference>
<keyword evidence="5" id="KW-0819">tRNA processing</keyword>
<accession>A0ABN9XBH9</accession>
<dbReference type="Gene3D" id="3.40.50.300">
    <property type="entry name" value="P-loop containing nucleotide triphosphate hydrolases"/>
    <property type="match status" value="1"/>
</dbReference>
<evidence type="ECO:0000256" key="5">
    <source>
        <dbReference type="ARBA" id="ARBA00022694"/>
    </source>
</evidence>
<evidence type="ECO:0000256" key="10">
    <source>
        <dbReference type="ARBA" id="ARBA00032441"/>
    </source>
</evidence>
<protein>
    <recommendedName>
        <fullName evidence="3">tRNA threonylcarbamoyladenosine biosynthesis protein TsaE</fullName>
    </recommendedName>
    <alternativeName>
        <fullName evidence="10">t(6)A37 threonylcarbamoyladenosine biosynthesis protein TsaE</fullName>
    </alternativeName>
</protein>
<evidence type="ECO:0000256" key="8">
    <source>
        <dbReference type="ARBA" id="ARBA00022840"/>
    </source>
</evidence>
<comment type="similarity">
    <text evidence="2">Belongs to the TsaE family.</text>
</comment>
<reference evidence="12" key="1">
    <citation type="submission" date="2023-10" db="EMBL/GenBank/DDBJ databases">
        <authorList>
            <person name="Chen Y."/>
            <person name="Shah S."/>
            <person name="Dougan E. K."/>
            <person name="Thang M."/>
            <person name="Chan C."/>
        </authorList>
    </citation>
    <scope>NUCLEOTIDE SEQUENCE [LARGE SCALE GENOMIC DNA]</scope>
</reference>
<dbReference type="Pfam" id="PF02367">
    <property type="entry name" value="TsaE"/>
    <property type="match status" value="1"/>
</dbReference>
<gene>
    <name evidence="12" type="ORF">PCOR1329_LOCUS74799</name>
</gene>
<keyword evidence="9" id="KW-0460">Magnesium</keyword>
<evidence type="ECO:0000313" key="13">
    <source>
        <dbReference type="Proteomes" id="UP001189429"/>
    </source>
</evidence>
<dbReference type="Proteomes" id="UP001189429">
    <property type="component" value="Unassembled WGS sequence"/>
</dbReference>
<keyword evidence="4" id="KW-0963">Cytoplasm</keyword>
<dbReference type="InterPro" id="IPR027417">
    <property type="entry name" value="P-loop_NTPase"/>
</dbReference>
<evidence type="ECO:0000256" key="2">
    <source>
        <dbReference type="ARBA" id="ARBA00007599"/>
    </source>
</evidence>
<dbReference type="EMBL" id="CAUYUJ010020170">
    <property type="protein sequence ID" value="CAK0896296.1"/>
    <property type="molecule type" value="Genomic_DNA"/>
</dbReference>
<evidence type="ECO:0000256" key="9">
    <source>
        <dbReference type="ARBA" id="ARBA00022842"/>
    </source>
</evidence>
<dbReference type="InterPro" id="IPR003442">
    <property type="entry name" value="T6A_TsaE"/>
</dbReference>
<dbReference type="PANTHER" id="PTHR33540">
    <property type="entry name" value="TRNA THREONYLCARBAMOYLADENOSINE BIOSYNTHESIS PROTEIN TSAE"/>
    <property type="match status" value="1"/>
</dbReference>
<evidence type="ECO:0000313" key="12">
    <source>
        <dbReference type="EMBL" id="CAK0896296.1"/>
    </source>
</evidence>
<sequence>MTEASAQVALPDVEATEALGAALAHEVQRGDIIFLRGELGSGKTSLAKGFLRRFFGNPSLDVPSPSYLLHFSYCDAACSSGANPPPAEATVVAFSAGARSLVPGCPAHHVDPYRLPVGKIAALLDFEKIFSEVALVEWPDRLGDQLCTSTTPARLEVFFEGFGPQGEGRVVSLSAVGERWQRAVDRRDLGLGGGGPVLSCKEGGRVDIRKDQGLRQETASAPAGADGVRAGATAQ</sequence>
<evidence type="ECO:0000256" key="3">
    <source>
        <dbReference type="ARBA" id="ARBA00019010"/>
    </source>
</evidence>
<evidence type="ECO:0000256" key="1">
    <source>
        <dbReference type="ARBA" id="ARBA00004496"/>
    </source>
</evidence>